<dbReference type="Proteomes" id="UP000274822">
    <property type="component" value="Unassembled WGS sequence"/>
</dbReference>
<reference evidence="5 6" key="1">
    <citation type="journal article" date="2018" name="New Phytol.">
        <title>Phylogenomics of Endogonaceae and evolution of mycorrhizas within Mucoromycota.</title>
        <authorList>
            <person name="Chang Y."/>
            <person name="Desiro A."/>
            <person name="Na H."/>
            <person name="Sandor L."/>
            <person name="Lipzen A."/>
            <person name="Clum A."/>
            <person name="Barry K."/>
            <person name="Grigoriev I.V."/>
            <person name="Martin F.M."/>
            <person name="Stajich J.E."/>
            <person name="Smith M.E."/>
            <person name="Bonito G."/>
            <person name="Spatafora J.W."/>
        </authorList>
    </citation>
    <scope>NUCLEOTIDE SEQUENCE [LARGE SCALE GENOMIC DNA]</scope>
    <source>
        <strain evidence="5 6">AD002</strain>
    </source>
</reference>
<comment type="similarity">
    <text evidence="1">Belongs to the gamma-glutamylcyclotransferase family.</text>
</comment>
<evidence type="ECO:0000259" key="4">
    <source>
        <dbReference type="Pfam" id="PF06094"/>
    </source>
</evidence>
<evidence type="ECO:0000256" key="2">
    <source>
        <dbReference type="ARBA" id="ARBA00022679"/>
    </source>
</evidence>
<sequence>MVAIVFFRVSIIVTASRVVVAFCLSDCALNHRFSRTLPWRLNTMMYWIFDDSEKVRHRGFVSEWWRYEAKRTQGRRPTMRSGLDVQRNNEMVKRLHTHTYTDPIPTTHIPTTHIPTTHHESDPSAPLAAQKLATLRFRPAVIKGYKRYCVKGAAYPGLLPTGIETDRVIGVLCEGLTKNDILRLDNFEGGDYTRIDTTVDTLATPSHPTPERGVSVGVYVWTSGRHELEEREWDFEDFVRHKQESWLVCKRDGGFEE</sequence>
<evidence type="ECO:0000313" key="5">
    <source>
        <dbReference type="EMBL" id="RUS33403.1"/>
    </source>
</evidence>
<gene>
    <name evidence="5" type="ORF">BC938DRAFT_471878</name>
</gene>
<evidence type="ECO:0000256" key="3">
    <source>
        <dbReference type="ARBA" id="ARBA00030602"/>
    </source>
</evidence>
<dbReference type="SUPFAM" id="SSF110857">
    <property type="entry name" value="Gamma-glutamyl cyclotransferase-like"/>
    <property type="match status" value="1"/>
</dbReference>
<dbReference type="PANTHER" id="PTHR31544">
    <property type="entry name" value="AIG2-LIKE PROTEIN D"/>
    <property type="match status" value="1"/>
</dbReference>
<dbReference type="Pfam" id="PF06094">
    <property type="entry name" value="GGACT"/>
    <property type="match status" value="1"/>
</dbReference>
<protein>
    <recommendedName>
        <fullName evidence="3">Putative gamma-glutamylcyclotransferase</fullName>
    </recommendedName>
</protein>
<dbReference type="GO" id="GO:0016740">
    <property type="term" value="F:transferase activity"/>
    <property type="evidence" value="ECO:0007669"/>
    <property type="project" value="UniProtKB-KW"/>
</dbReference>
<dbReference type="AlphaFoldDB" id="A0A433QUD7"/>
<feature type="domain" description="Gamma-glutamylcyclotransferase AIG2-like" evidence="4">
    <location>
        <begin position="134"/>
        <end position="234"/>
    </location>
</feature>
<evidence type="ECO:0000256" key="1">
    <source>
        <dbReference type="ARBA" id="ARBA00008861"/>
    </source>
</evidence>
<dbReference type="EMBL" id="RBNJ01001250">
    <property type="protein sequence ID" value="RUS33403.1"/>
    <property type="molecule type" value="Genomic_DNA"/>
</dbReference>
<accession>A0A433QUD7</accession>
<dbReference type="InterPro" id="IPR013024">
    <property type="entry name" value="GGCT-like"/>
</dbReference>
<keyword evidence="2" id="KW-0808">Transferase</keyword>
<evidence type="ECO:0000313" key="6">
    <source>
        <dbReference type="Proteomes" id="UP000274822"/>
    </source>
</evidence>
<keyword evidence="6" id="KW-1185">Reference proteome</keyword>
<dbReference type="InterPro" id="IPR036568">
    <property type="entry name" value="GGCT-like_sf"/>
</dbReference>
<organism evidence="5 6">
    <name type="scientific">Jimgerdemannia flammicorona</name>
    <dbReference type="NCBI Taxonomy" id="994334"/>
    <lineage>
        <taxon>Eukaryota</taxon>
        <taxon>Fungi</taxon>
        <taxon>Fungi incertae sedis</taxon>
        <taxon>Mucoromycota</taxon>
        <taxon>Mucoromycotina</taxon>
        <taxon>Endogonomycetes</taxon>
        <taxon>Endogonales</taxon>
        <taxon>Endogonaceae</taxon>
        <taxon>Jimgerdemannia</taxon>
    </lineage>
</organism>
<dbReference type="InterPro" id="IPR009288">
    <property type="entry name" value="AIG2-like_dom"/>
</dbReference>
<name>A0A433QUD7_9FUNG</name>
<dbReference type="CDD" id="cd06661">
    <property type="entry name" value="GGCT_like"/>
    <property type="match status" value="1"/>
</dbReference>
<comment type="caution">
    <text evidence="5">The sequence shown here is derived from an EMBL/GenBank/DDBJ whole genome shotgun (WGS) entry which is preliminary data.</text>
</comment>
<dbReference type="PANTHER" id="PTHR31544:SF2">
    <property type="entry name" value="AIG2-LIKE PROTEIN D"/>
    <property type="match status" value="1"/>
</dbReference>
<proteinExistence type="inferred from homology"/>
<dbReference type="InterPro" id="IPR045038">
    <property type="entry name" value="AIG2-like"/>
</dbReference>
<dbReference type="Gene3D" id="3.10.490.10">
    <property type="entry name" value="Gamma-glutamyl cyclotransferase-like"/>
    <property type="match status" value="1"/>
</dbReference>